<evidence type="ECO:0000256" key="2">
    <source>
        <dbReference type="SAM" id="MobiDB-lite"/>
    </source>
</evidence>
<feature type="domain" description="CCHC-type" evidence="3">
    <location>
        <begin position="238"/>
        <end position="253"/>
    </location>
</feature>
<dbReference type="AlphaFoldDB" id="A0A2P6PLU7"/>
<dbReference type="PROSITE" id="PS50158">
    <property type="entry name" value="ZF_CCHC"/>
    <property type="match status" value="5"/>
</dbReference>
<dbReference type="GO" id="GO:0003676">
    <property type="term" value="F:nucleic acid binding"/>
    <property type="evidence" value="ECO:0007669"/>
    <property type="project" value="InterPro"/>
</dbReference>
<dbReference type="InterPro" id="IPR001878">
    <property type="entry name" value="Znf_CCHC"/>
</dbReference>
<dbReference type="Pfam" id="PF00098">
    <property type="entry name" value="zf-CCHC"/>
    <property type="match status" value="2"/>
</dbReference>
<feature type="domain" description="CCHC-type" evidence="3">
    <location>
        <begin position="319"/>
        <end position="333"/>
    </location>
</feature>
<dbReference type="Proteomes" id="UP000238479">
    <property type="component" value="Chromosome 6"/>
</dbReference>
<keyword evidence="1" id="KW-0862">Zinc</keyword>
<dbReference type="InterPro" id="IPR036875">
    <property type="entry name" value="Znf_CCHC_sf"/>
</dbReference>
<dbReference type="PANTHER" id="PTHR46978">
    <property type="entry name" value="ZINC KNUCKLE (CCHC-TYPE) FAMILY PROTEIN"/>
    <property type="match status" value="1"/>
</dbReference>
<name>A0A2P6PLU7_ROSCH</name>
<feature type="domain" description="CCHC-type" evidence="3">
    <location>
        <begin position="211"/>
        <end position="226"/>
    </location>
</feature>
<dbReference type="Gramene" id="PRQ22905">
    <property type="protein sequence ID" value="PRQ22905"/>
    <property type="gene ID" value="RchiOBHm_Chr6g0255381"/>
</dbReference>
<dbReference type="EMBL" id="PDCK01000044">
    <property type="protein sequence ID" value="PRQ22905.1"/>
    <property type="molecule type" value="Genomic_DNA"/>
</dbReference>
<accession>A0A2P6PLU7</accession>
<evidence type="ECO:0000313" key="4">
    <source>
        <dbReference type="EMBL" id="PRQ22905.1"/>
    </source>
</evidence>
<evidence type="ECO:0000259" key="3">
    <source>
        <dbReference type="PROSITE" id="PS50158"/>
    </source>
</evidence>
<dbReference type="OMA" id="GWIMDDP"/>
<evidence type="ECO:0000313" key="5">
    <source>
        <dbReference type="Proteomes" id="UP000238479"/>
    </source>
</evidence>
<keyword evidence="1" id="KW-0479">Metal-binding</keyword>
<feature type="domain" description="CCHC-type" evidence="3">
    <location>
        <begin position="170"/>
        <end position="183"/>
    </location>
</feature>
<feature type="domain" description="CCHC-type" evidence="3">
    <location>
        <begin position="289"/>
        <end position="302"/>
    </location>
</feature>
<keyword evidence="5" id="KW-1185">Reference proteome</keyword>
<proteinExistence type="predicted"/>
<feature type="compositionally biased region" description="Low complexity" evidence="2">
    <location>
        <begin position="430"/>
        <end position="442"/>
    </location>
</feature>
<dbReference type="STRING" id="74649.A0A2P6PLU7"/>
<dbReference type="SMART" id="SM00343">
    <property type="entry name" value="ZnF_C2HC"/>
    <property type="match status" value="6"/>
</dbReference>
<gene>
    <name evidence="4" type="ORF">RchiOBHm_Chr6g0255381</name>
</gene>
<comment type="caution">
    <text evidence="4">The sequence shown here is derived from an EMBL/GenBank/DDBJ whole genome shotgun (WGS) entry which is preliminary data.</text>
</comment>
<reference evidence="4 5" key="1">
    <citation type="journal article" date="2018" name="Nat. Genet.">
        <title>The Rosa genome provides new insights in the design of modern roses.</title>
        <authorList>
            <person name="Bendahmane M."/>
        </authorList>
    </citation>
    <scope>NUCLEOTIDE SEQUENCE [LARGE SCALE GENOMIC DNA]</scope>
    <source>
        <strain evidence="5">cv. Old Blush</strain>
    </source>
</reference>
<dbReference type="PANTHER" id="PTHR46978:SF1">
    <property type="entry name" value="ZINC KNUCKLE (CCHC-TYPE) FAMILY PROTEIN"/>
    <property type="match status" value="1"/>
</dbReference>
<sequence>MGKREKQANKFHWDELSEEEGELANRKALKSVVHISSDDDEANEDLSLKIVEKALLMRAAKLASENDTVVSNPAGLNGLPFSSSPRVAEVDAADLETKKVKKDRVRKTKKRKIEDPVVIPAKEEVKVDAARAVDEPIELNTVQITDNIVLRKLLRGPRYFDPPDRSWGTCFNCGEEGHAAVNCTVAKRKKPCFVCGSLEHNAKQCEKGQDCFICKKGGHHAKNCPEKYNVGSLDSKICLKCGDSGHEMYSCKNDYPSDDLMEIQCYVCKRFGHLCCVKCVDNSLKEVSCYKCGQLGHTGMACIGLRGGETTVSGSHRLCYKCGEGGHIARECRTSNNARKRYGEFSNVHTPLRPHKEKKDYMGFYSAPNDLNKNKQKHTHYDERGFATPQKAKHRGGWIVDDPDDFSPRKGKQNGWKAPATPSGRSHRISSSPAGGHASSSRSSKKLWKVPGGAPISQGSSKSVQHRYSARRFSNSGTDGVRRNNEWW</sequence>
<evidence type="ECO:0000256" key="1">
    <source>
        <dbReference type="PROSITE-ProRule" id="PRU00047"/>
    </source>
</evidence>
<dbReference type="OrthoDB" id="427960at2759"/>
<protein>
    <submittedName>
        <fullName evidence="4">Putative transcription factor interactor and regulator CCHC(Zn) family</fullName>
    </submittedName>
</protein>
<keyword evidence="1" id="KW-0863">Zinc-finger</keyword>
<dbReference type="GO" id="GO:0008270">
    <property type="term" value="F:zinc ion binding"/>
    <property type="evidence" value="ECO:0007669"/>
    <property type="project" value="UniProtKB-KW"/>
</dbReference>
<feature type="region of interest" description="Disordered" evidence="2">
    <location>
        <begin position="367"/>
        <end position="488"/>
    </location>
</feature>
<dbReference type="Gene3D" id="4.10.60.10">
    <property type="entry name" value="Zinc finger, CCHC-type"/>
    <property type="match status" value="3"/>
</dbReference>
<dbReference type="SUPFAM" id="SSF57756">
    <property type="entry name" value="Retrovirus zinc finger-like domains"/>
    <property type="match status" value="3"/>
</dbReference>
<organism evidence="4 5">
    <name type="scientific">Rosa chinensis</name>
    <name type="common">China rose</name>
    <dbReference type="NCBI Taxonomy" id="74649"/>
    <lineage>
        <taxon>Eukaryota</taxon>
        <taxon>Viridiplantae</taxon>
        <taxon>Streptophyta</taxon>
        <taxon>Embryophyta</taxon>
        <taxon>Tracheophyta</taxon>
        <taxon>Spermatophyta</taxon>
        <taxon>Magnoliopsida</taxon>
        <taxon>eudicotyledons</taxon>
        <taxon>Gunneridae</taxon>
        <taxon>Pentapetalae</taxon>
        <taxon>rosids</taxon>
        <taxon>fabids</taxon>
        <taxon>Rosales</taxon>
        <taxon>Rosaceae</taxon>
        <taxon>Rosoideae</taxon>
        <taxon>Rosoideae incertae sedis</taxon>
        <taxon>Rosa</taxon>
    </lineage>
</organism>